<evidence type="ECO:0000256" key="1">
    <source>
        <dbReference type="SAM" id="MobiDB-lite"/>
    </source>
</evidence>
<evidence type="ECO:0008006" key="5">
    <source>
        <dbReference type="Google" id="ProtNLM"/>
    </source>
</evidence>
<keyword evidence="2" id="KW-0812">Transmembrane</keyword>
<dbReference type="EMBL" id="LODT01000025">
    <property type="protein sequence ID" value="KYQ93694.1"/>
    <property type="molecule type" value="Genomic_DNA"/>
</dbReference>
<dbReference type="OMA" id="WTIDAIC"/>
<accession>A0A151ZIL8</accession>
<evidence type="ECO:0000256" key="2">
    <source>
        <dbReference type="SAM" id="Phobius"/>
    </source>
</evidence>
<protein>
    <recommendedName>
        <fullName evidence="5">Transmembrane protein</fullName>
    </recommendedName>
</protein>
<evidence type="ECO:0000313" key="3">
    <source>
        <dbReference type="EMBL" id="KYQ93694.1"/>
    </source>
</evidence>
<dbReference type="InParanoid" id="A0A151ZIL8"/>
<evidence type="ECO:0000313" key="4">
    <source>
        <dbReference type="Proteomes" id="UP000076078"/>
    </source>
</evidence>
<dbReference type="OrthoDB" id="17763at2759"/>
<keyword evidence="4" id="KW-1185">Reference proteome</keyword>
<dbReference type="STRING" id="361077.A0A151ZIL8"/>
<feature type="compositionally biased region" description="Polar residues" evidence="1">
    <location>
        <begin position="53"/>
        <end position="72"/>
    </location>
</feature>
<feature type="compositionally biased region" description="Low complexity" evidence="1">
    <location>
        <begin position="88"/>
        <end position="98"/>
    </location>
</feature>
<comment type="caution">
    <text evidence="3">The sequence shown here is derived from an EMBL/GenBank/DDBJ whole genome shotgun (WGS) entry which is preliminary data.</text>
</comment>
<organism evidence="3 4">
    <name type="scientific">Tieghemostelium lacteum</name>
    <name type="common">Slime mold</name>
    <name type="synonym">Dictyostelium lacteum</name>
    <dbReference type="NCBI Taxonomy" id="361077"/>
    <lineage>
        <taxon>Eukaryota</taxon>
        <taxon>Amoebozoa</taxon>
        <taxon>Evosea</taxon>
        <taxon>Eumycetozoa</taxon>
        <taxon>Dictyostelia</taxon>
        <taxon>Dictyosteliales</taxon>
        <taxon>Raperosteliaceae</taxon>
        <taxon>Tieghemostelium</taxon>
    </lineage>
</organism>
<feature type="region of interest" description="Disordered" evidence="1">
    <location>
        <begin position="29"/>
        <end position="99"/>
    </location>
</feature>
<keyword evidence="2" id="KW-0472">Membrane</keyword>
<gene>
    <name evidence="3" type="ORF">DLAC_05082</name>
</gene>
<proteinExistence type="predicted"/>
<dbReference type="AlphaFoldDB" id="A0A151ZIL8"/>
<feature type="transmembrane region" description="Helical" evidence="2">
    <location>
        <begin position="294"/>
        <end position="316"/>
    </location>
</feature>
<feature type="transmembrane region" description="Helical" evidence="2">
    <location>
        <begin position="135"/>
        <end position="159"/>
    </location>
</feature>
<sequence length="327" mass="37603">MVVNKKSLEGPSQLSEEISSLKNRHVNKYANLGDTSELSDDNKKYYVDDSQMEQHNNDTQQSKASQKSTKISPSKKRATKVTLQQNVSSSKKGSQTSSMIGGSGFQHNRKYINAIAVFFALYYCAQMYYRYQHRGWIGFADTFWLCNFTLVWGVFAIVLDKPFMMGMAVSCTAIVHSLWTIDAICGLTTGVFPIGNSEYIVWPDITWGEILTTTHHVWFCPLAIFTLHKNGGYPRKSWFGCMLLLLPVMYISALFPKTITLADGSDFYLNINLAHEWWSDVRGWPFSYIPQEPYLHYMIFFLSFCIFLFVVTHNIMKVMSRFLIDKY</sequence>
<keyword evidence="2" id="KW-1133">Transmembrane helix</keyword>
<name>A0A151ZIL8_TIELA</name>
<feature type="transmembrane region" description="Helical" evidence="2">
    <location>
        <begin position="237"/>
        <end position="255"/>
    </location>
</feature>
<reference evidence="3 4" key="1">
    <citation type="submission" date="2015-12" db="EMBL/GenBank/DDBJ databases">
        <title>Dictyostelia acquired genes for synthesis and detection of signals that induce cell-type specialization by lateral gene transfer from prokaryotes.</title>
        <authorList>
            <person name="Gloeckner G."/>
            <person name="Schaap P."/>
        </authorList>
    </citation>
    <scope>NUCLEOTIDE SEQUENCE [LARGE SCALE GENOMIC DNA]</scope>
    <source>
        <strain evidence="3 4">TK</strain>
    </source>
</reference>
<dbReference type="Proteomes" id="UP000076078">
    <property type="component" value="Unassembled WGS sequence"/>
</dbReference>